<sequence length="122" mass="13690">MTWTWVTLGNSATPLQRRTNNAVLVMRFLPDSSGTFSLPSPSYDNKQLAESVVERLESTATSRVRKRSRPIPSTSNPGPILAEEAGTRMINLSILKENFSTCKRNTNDGGRKRVTFKRGNRY</sequence>
<reference evidence="2" key="1">
    <citation type="journal article" date="2021" name="Open Biol.">
        <title>Shared evolutionary footprints suggest mitochondrial oxidative damage underlies multiple complex I losses in fungi.</title>
        <authorList>
            <person name="Schikora-Tamarit M.A."/>
            <person name="Marcet-Houben M."/>
            <person name="Nosek J."/>
            <person name="Gabaldon T."/>
        </authorList>
    </citation>
    <scope>NUCLEOTIDE SEQUENCE</scope>
    <source>
        <strain evidence="2">CBS6075</strain>
    </source>
</reference>
<evidence type="ECO:0000313" key="3">
    <source>
        <dbReference type="Proteomes" id="UP000769157"/>
    </source>
</evidence>
<name>A0A9P8PHX4_9ASCO</name>
<gene>
    <name evidence="2" type="ORF">OGAPHI_000295</name>
</gene>
<dbReference type="RefSeq" id="XP_046064768.1">
    <property type="nucleotide sequence ID" value="XM_046203895.1"/>
</dbReference>
<dbReference type="EMBL" id="JAEUBE010000055">
    <property type="protein sequence ID" value="KAH3671592.1"/>
    <property type="molecule type" value="Genomic_DNA"/>
</dbReference>
<reference evidence="2" key="2">
    <citation type="submission" date="2021-01" db="EMBL/GenBank/DDBJ databases">
        <authorList>
            <person name="Schikora-Tamarit M.A."/>
        </authorList>
    </citation>
    <scope>NUCLEOTIDE SEQUENCE</scope>
    <source>
        <strain evidence="2">CBS6075</strain>
    </source>
</reference>
<evidence type="ECO:0000256" key="1">
    <source>
        <dbReference type="SAM" id="MobiDB-lite"/>
    </source>
</evidence>
<evidence type="ECO:0000313" key="2">
    <source>
        <dbReference type="EMBL" id="KAH3671592.1"/>
    </source>
</evidence>
<comment type="caution">
    <text evidence="2">The sequence shown here is derived from an EMBL/GenBank/DDBJ whole genome shotgun (WGS) entry which is preliminary data.</text>
</comment>
<dbReference type="Proteomes" id="UP000769157">
    <property type="component" value="Unassembled WGS sequence"/>
</dbReference>
<keyword evidence="3" id="KW-1185">Reference proteome</keyword>
<protein>
    <submittedName>
        <fullName evidence="2">Uncharacterized protein</fullName>
    </submittedName>
</protein>
<accession>A0A9P8PHX4</accession>
<feature type="region of interest" description="Disordered" evidence="1">
    <location>
        <begin position="56"/>
        <end position="82"/>
    </location>
</feature>
<dbReference type="AlphaFoldDB" id="A0A9P8PHX4"/>
<organism evidence="2 3">
    <name type="scientific">Ogataea philodendri</name>
    <dbReference type="NCBI Taxonomy" id="1378263"/>
    <lineage>
        <taxon>Eukaryota</taxon>
        <taxon>Fungi</taxon>
        <taxon>Dikarya</taxon>
        <taxon>Ascomycota</taxon>
        <taxon>Saccharomycotina</taxon>
        <taxon>Pichiomycetes</taxon>
        <taxon>Pichiales</taxon>
        <taxon>Pichiaceae</taxon>
        <taxon>Ogataea</taxon>
    </lineage>
</organism>
<proteinExistence type="predicted"/>
<dbReference type="GeneID" id="70232263"/>